<dbReference type="FunCoup" id="A0A448YST8">
    <property type="interactions" value="143"/>
</dbReference>
<dbReference type="SMART" id="SM01238">
    <property type="entry name" value="IGR"/>
    <property type="match status" value="1"/>
</dbReference>
<dbReference type="AlphaFoldDB" id="A0A448YST8"/>
<dbReference type="PANTHER" id="PTHR28235:SF1">
    <property type="entry name" value="SMALL RIBOSOMAL SUBUNIT PROTEIN MS41"/>
    <property type="match status" value="1"/>
</dbReference>
<evidence type="ECO:0000256" key="5">
    <source>
        <dbReference type="ARBA" id="ARBA00035341"/>
    </source>
</evidence>
<proteinExistence type="inferred from homology"/>
<dbReference type="OrthoDB" id="18595at2759"/>
<dbReference type="InterPro" id="IPR019083">
    <property type="entry name" value="SAM_Ribosomal_mS41"/>
</dbReference>
<evidence type="ECO:0000256" key="2">
    <source>
        <dbReference type="ARBA" id="ARBA00010492"/>
    </source>
</evidence>
<evidence type="ECO:0000256" key="3">
    <source>
        <dbReference type="ARBA" id="ARBA00023128"/>
    </source>
</evidence>
<evidence type="ECO:0000256" key="4">
    <source>
        <dbReference type="ARBA" id="ARBA00035129"/>
    </source>
</evidence>
<dbReference type="EMBL" id="CAACVR010000067">
    <property type="protein sequence ID" value="VEU23957.1"/>
    <property type="molecule type" value="Genomic_DNA"/>
</dbReference>
<dbReference type="InterPro" id="IPR039603">
    <property type="entry name" value="Ribosomal_mS41"/>
</dbReference>
<dbReference type="GO" id="GO:0005739">
    <property type="term" value="C:mitochondrion"/>
    <property type="evidence" value="ECO:0007669"/>
    <property type="project" value="UniProtKB-SubCell"/>
</dbReference>
<gene>
    <name evidence="7" type="ORF">BRENAR_LOCUS4686</name>
</gene>
<evidence type="ECO:0000256" key="1">
    <source>
        <dbReference type="ARBA" id="ARBA00004173"/>
    </source>
</evidence>
<keyword evidence="3" id="KW-0496">Mitochondrion</keyword>
<evidence type="ECO:0000313" key="7">
    <source>
        <dbReference type="EMBL" id="VEU23957.1"/>
    </source>
</evidence>
<evidence type="ECO:0000313" key="8">
    <source>
        <dbReference type="Proteomes" id="UP000290900"/>
    </source>
</evidence>
<protein>
    <recommendedName>
        <fullName evidence="4">Small ribosomal subunit protein mS41</fullName>
    </recommendedName>
    <alternativeName>
        <fullName evidence="5">Protein FYV4, mitochondrial</fullName>
    </alternativeName>
</protein>
<accession>A0A448YST8</accession>
<reference evidence="7 8" key="1">
    <citation type="submission" date="2018-12" db="EMBL/GenBank/DDBJ databases">
        <authorList>
            <person name="Tiukova I."/>
            <person name="Dainat J."/>
        </authorList>
    </citation>
    <scope>NUCLEOTIDE SEQUENCE [LARGE SCALE GENOMIC DNA]</scope>
</reference>
<organism evidence="7 8">
    <name type="scientific">Brettanomyces naardenensis</name>
    <name type="common">Yeast</name>
    <dbReference type="NCBI Taxonomy" id="13370"/>
    <lineage>
        <taxon>Eukaryota</taxon>
        <taxon>Fungi</taxon>
        <taxon>Dikarya</taxon>
        <taxon>Ascomycota</taxon>
        <taxon>Saccharomycotina</taxon>
        <taxon>Pichiomycetes</taxon>
        <taxon>Pichiales</taxon>
        <taxon>Pichiaceae</taxon>
        <taxon>Brettanomyces</taxon>
    </lineage>
</organism>
<name>A0A448YST8_BRENA</name>
<dbReference type="Proteomes" id="UP000290900">
    <property type="component" value="Unassembled WGS sequence"/>
</dbReference>
<dbReference type="STRING" id="13370.A0A448YST8"/>
<comment type="subcellular location">
    <subcellularLocation>
        <location evidence="1">Mitochondrion</location>
    </subcellularLocation>
</comment>
<sequence length="163" mass="18964">MSSLPLFRSLLSGSRRNFSSTLPGLKRLGAAVIPEPTEEVPDVNSFLNKIGRQASEQSGLFENDWKKFFSMSSKQMKDEGMETATRRYILDWQERFKKGVKLEEMKVVEKKHGGERASRIYAADKKVKERIKMAQLKKGYRKKAIQEVIERKRWEKLHRESAN</sequence>
<keyword evidence="8" id="KW-1185">Reference proteome</keyword>
<evidence type="ECO:0000259" key="6">
    <source>
        <dbReference type="SMART" id="SM01238"/>
    </source>
</evidence>
<dbReference type="InParanoid" id="A0A448YST8"/>
<dbReference type="PANTHER" id="PTHR28235">
    <property type="entry name" value="PROTEIN FYV4, MITOCHONDRIAL"/>
    <property type="match status" value="1"/>
</dbReference>
<feature type="domain" description="Small ribosomal subunit protein mS41 SAM" evidence="6">
    <location>
        <begin position="43"/>
        <end position="99"/>
    </location>
</feature>
<comment type="similarity">
    <text evidence="2">Belongs to the mitochondrion-specific ribosomal protein mS41 family.</text>
</comment>
<dbReference type="Pfam" id="PF09597">
    <property type="entry name" value="SAM_Ribosomal_mS41"/>
    <property type="match status" value="1"/>
</dbReference>